<keyword evidence="6" id="KW-0249">Electron transport</keyword>
<keyword evidence="7" id="KW-0560">Oxidoreductase</keyword>
<dbReference type="Proteomes" id="UP000027725">
    <property type="component" value="Unassembled WGS sequence"/>
</dbReference>
<feature type="signal peptide" evidence="9">
    <location>
        <begin position="1"/>
        <end position="21"/>
    </location>
</feature>
<dbReference type="eggNOG" id="COG3391">
    <property type="taxonomic scope" value="Bacteria"/>
</dbReference>
<dbReference type="AlphaFoldDB" id="A0A074TIK4"/>
<keyword evidence="5" id="KW-0574">Periplasm</keyword>
<organism evidence="10 11">
    <name type="scientific">Thioclava dalianensis</name>
    <dbReference type="NCBI Taxonomy" id="1185766"/>
    <lineage>
        <taxon>Bacteria</taxon>
        <taxon>Pseudomonadati</taxon>
        <taxon>Pseudomonadota</taxon>
        <taxon>Alphaproteobacteria</taxon>
        <taxon>Rhodobacterales</taxon>
        <taxon>Paracoccaceae</taxon>
        <taxon>Thioclava</taxon>
    </lineage>
</organism>
<keyword evidence="4 9" id="KW-0732">Signal</keyword>
<dbReference type="Gene3D" id="2.130.10.10">
    <property type="entry name" value="YVTN repeat-like/Quinoprotein amine dehydrogenase"/>
    <property type="match status" value="1"/>
</dbReference>
<evidence type="ECO:0000256" key="1">
    <source>
        <dbReference type="ARBA" id="ARBA00004418"/>
    </source>
</evidence>
<comment type="caution">
    <text evidence="10">The sequence shown here is derived from an EMBL/GenBank/DDBJ whole genome shotgun (WGS) entry which is preliminary data.</text>
</comment>
<keyword evidence="11" id="KW-1185">Reference proteome</keyword>
<keyword evidence="3" id="KW-0813">Transport</keyword>
<gene>
    <name evidence="10" type="ORF">DL1_20935</name>
</gene>
<name>A0A074TIK4_9RHOB</name>
<evidence type="ECO:0008006" key="12">
    <source>
        <dbReference type="Google" id="ProtNLM"/>
    </source>
</evidence>
<sequence>MKLSPVLAALLLCAAAPGAFAQDTSIKPEKLTIRPHISDGPHLFVLDFGMNGSSPIYVYDTKDFKLEGSIGTGSFGQMLMSPDKKTLYTASDYLSRYTYGTVEAVIHEWDAYTLEKKREFTISPKMAQTISQTSVLNLTSDGDFLLVQNATPATSINVVDLKAGKDLVEIPTPGCWGDYPTLKGNAFTTICGDGKIVKYSFTADGKVADPAKSAQIFDPDKDPIFTHGARAGKDMIYVSYSGHLYAVDGAGDAPVVTKDFAFGEAGWAPSGNALLAYDPAAKLLFVQMHSNPSDGSHKNPAEEIWAVNLETEKVVGRSKANGETGIFLSGGDTPELFGIDYMGGAHRYEIANDGTGKLTLKNSSEHVAIFPTIAATDF</sequence>
<dbReference type="InterPro" id="IPR011044">
    <property type="entry name" value="Quino_amine_DH_bsu"/>
</dbReference>
<feature type="chain" id="PRO_5001699829" description="Amine dehydrogenase" evidence="9">
    <location>
        <begin position="22"/>
        <end position="378"/>
    </location>
</feature>
<evidence type="ECO:0000256" key="9">
    <source>
        <dbReference type="SAM" id="SignalP"/>
    </source>
</evidence>
<dbReference type="InterPro" id="IPR015943">
    <property type="entry name" value="WD40/YVTN_repeat-like_dom_sf"/>
</dbReference>
<dbReference type="OrthoDB" id="7209000at2"/>
<dbReference type="Pfam" id="PF06433">
    <property type="entry name" value="Me-amine-dh_H"/>
    <property type="match status" value="1"/>
</dbReference>
<dbReference type="GO" id="GO:0042597">
    <property type="term" value="C:periplasmic space"/>
    <property type="evidence" value="ECO:0007669"/>
    <property type="project" value="UniProtKB-SubCell"/>
</dbReference>
<evidence type="ECO:0000256" key="8">
    <source>
        <dbReference type="PIRSR" id="PIRSR609451-50"/>
    </source>
</evidence>
<evidence type="ECO:0000256" key="4">
    <source>
        <dbReference type="ARBA" id="ARBA00022729"/>
    </source>
</evidence>
<evidence type="ECO:0000256" key="3">
    <source>
        <dbReference type="ARBA" id="ARBA00022448"/>
    </source>
</evidence>
<dbReference type="SUPFAM" id="SSF50969">
    <property type="entry name" value="YVTN repeat-like/Quinoprotein amine dehydrogenase"/>
    <property type="match status" value="1"/>
</dbReference>
<keyword evidence="8" id="KW-1015">Disulfide bond</keyword>
<accession>A0A074TIK4</accession>
<evidence type="ECO:0000256" key="5">
    <source>
        <dbReference type="ARBA" id="ARBA00022764"/>
    </source>
</evidence>
<comment type="subcellular location">
    <subcellularLocation>
        <location evidence="1">Periplasm</location>
    </subcellularLocation>
</comment>
<evidence type="ECO:0000256" key="2">
    <source>
        <dbReference type="ARBA" id="ARBA00010548"/>
    </source>
</evidence>
<proteinExistence type="inferred from homology"/>
<evidence type="ECO:0000256" key="7">
    <source>
        <dbReference type="ARBA" id="ARBA00023002"/>
    </source>
</evidence>
<dbReference type="InterPro" id="IPR009451">
    <property type="entry name" value="Metamine_DH_Hvc"/>
</dbReference>
<dbReference type="EMBL" id="JHEH01000009">
    <property type="protein sequence ID" value="KEP69995.1"/>
    <property type="molecule type" value="Genomic_DNA"/>
</dbReference>
<evidence type="ECO:0000256" key="6">
    <source>
        <dbReference type="ARBA" id="ARBA00022982"/>
    </source>
</evidence>
<dbReference type="RefSeq" id="WP_038065360.1">
    <property type="nucleotide sequence ID" value="NZ_FOVB01000002.1"/>
</dbReference>
<dbReference type="STRING" id="1185766.SAMN05216224_102834"/>
<evidence type="ECO:0000313" key="11">
    <source>
        <dbReference type="Proteomes" id="UP000027725"/>
    </source>
</evidence>
<protein>
    <recommendedName>
        <fullName evidence="12">Amine dehydrogenase</fullName>
    </recommendedName>
</protein>
<evidence type="ECO:0000313" key="10">
    <source>
        <dbReference type="EMBL" id="KEP69995.1"/>
    </source>
</evidence>
<comment type="similarity">
    <text evidence="2">Belongs to the aromatic amine dehydrogenase heavy chain family.</text>
</comment>
<feature type="disulfide bond" evidence="8">
    <location>
        <begin position="175"/>
        <end position="191"/>
    </location>
</feature>
<reference evidence="10 11" key="1">
    <citation type="submission" date="2014-03" db="EMBL/GenBank/DDBJ databases">
        <title>The draft genome sequence of Thioclava dalianensis DLFJ1-1.</title>
        <authorList>
            <person name="Lai Q."/>
            <person name="Shao Z."/>
        </authorList>
    </citation>
    <scope>NUCLEOTIDE SEQUENCE [LARGE SCALE GENOMIC DNA]</scope>
    <source>
        <strain evidence="10 11">DLFJ1-1</strain>
    </source>
</reference>
<dbReference type="GO" id="GO:0030058">
    <property type="term" value="F:aliphatic amine dehydrogenase activity"/>
    <property type="evidence" value="ECO:0007669"/>
    <property type="project" value="InterPro"/>
</dbReference>